<evidence type="ECO:0000313" key="5">
    <source>
        <dbReference type="EMBL" id="SMO90400.1"/>
    </source>
</evidence>
<dbReference type="PROSITE" id="PS50949">
    <property type="entry name" value="HTH_GNTR"/>
    <property type="match status" value="1"/>
</dbReference>
<dbReference type="SUPFAM" id="SSF48008">
    <property type="entry name" value="GntR ligand-binding domain-like"/>
    <property type="match status" value="1"/>
</dbReference>
<dbReference type="Pfam" id="PF00392">
    <property type="entry name" value="GntR"/>
    <property type="match status" value="1"/>
</dbReference>
<dbReference type="SUPFAM" id="SSF46785">
    <property type="entry name" value="Winged helix' DNA-binding domain"/>
    <property type="match status" value="1"/>
</dbReference>
<keyword evidence="6" id="KW-1185">Reference proteome</keyword>
<dbReference type="InterPro" id="IPR036388">
    <property type="entry name" value="WH-like_DNA-bd_sf"/>
</dbReference>
<dbReference type="Proteomes" id="UP000316030">
    <property type="component" value="Unassembled WGS sequence"/>
</dbReference>
<protein>
    <submittedName>
        <fullName evidence="5">Transcriptional regulator, GntR family</fullName>
    </submittedName>
</protein>
<sequence>MSATSTEEVTNILREHIMCGQIHPGERLQQERLARALGVSRTPLRTALANLANEGLLQYEANRGYTVRAFDRKDIIDGYAARAVLEGLAASSVATAGIDFSTLEKMERWLDIGDTALAKGKLDPKDIDAYRRMNVCFHDEIIARADNRWISELVRQTQLIPFASNRMIVWQDFDIMYRTHDDHHRILEALKRRDPIRADYLMREHVNFAGEYLAQCIETGRIITAPDVSASTTELVQ</sequence>
<dbReference type="InterPro" id="IPR008920">
    <property type="entry name" value="TF_FadR/GntR_C"/>
</dbReference>
<dbReference type="PANTHER" id="PTHR43537:SF51">
    <property type="entry name" value="HTH-TYPE TRANSCRIPTIONAL REGULATOR LGOR-RELATED"/>
    <property type="match status" value="1"/>
</dbReference>
<dbReference type="EMBL" id="FXTO01000023">
    <property type="protein sequence ID" value="SMO90400.1"/>
    <property type="molecule type" value="Genomic_DNA"/>
</dbReference>
<keyword evidence="2" id="KW-0238">DNA-binding</keyword>
<evidence type="ECO:0000256" key="2">
    <source>
        <dbReference type="ARBA" id="ARBA00023125"/>
    </source>
</evidence>
<dbReference type="Pfam" id="PF07729">
    <property type="entry name" value="FCD"/>
    <property type="match status" value="1"/>
</dbReference>
<dbReference type="InterPro" id="IPR036390">
    <property type="entry name" value="WH_DNA-bd_sf"/>
</dbReference>
<evidence type="ECO:0000256" key="3">
    <source>
        <dbReference type="ARBA" id="ARBA00023163"/>
    </source>
</evidence>
<dbReference type="InterPro" id="IPR011711">
    <property type="entry name" value="GntR_C"/>
</dbReference>
<dbReference type="CDD" id="cd07377">
    <property type="entry name" value="WHTH_GntR"/>
    <property type="match status" value="1"/>
</dbReference>
<dbReference type="AlphaFoldDB" id="A0A521F4F1"/>
<organism evidence="5 6">
    <name type="scientific">Thalassovita litoralis</name>
    <dbReference type="NCBI Taxonomy" id="1010611"/>
    <lineage>
        <taxon>Bacteria</taxon>
        <taxon>Pseudomonadati</taxon>
        <taxon>Pseudomonadota</taxon>
        <taxon>Alphaproteobacteria</taxon>
        <taxon>Rhodobacterales</taxon>
        <taxon>Roseobacteraceae</taxon>
        <taxon>Thalassovita</taxon>
    </lineage>
</organism>
<keyword evidence="3" id="KW-0804">Transcription</keyword>
<keyword evidence="1" id="KW-0805">Transcription regulation</keyword>
<dbReference type="SMART" id="SM00895">
    <property type="entry name" value="FCD"/>
    <property type="match status" value="1"/>
</dbReference>
<proteinExistence type="predicted"/>
<dbReference type="SMART" id="SM00345">
    <property type="entry name" value="HTH_GNTR"/>
    <property type="match status" value="1"/>
</dbReference>
<dbReference type="GO" id="GO:0003677">
    <property type="term" value="F:DNA binding"/>
    <property type="evidence" value="ECO:0007669"/>
    <property type="project" value="UniProtKB-KW"/>
</dbReference>
<dbReference type="Gene3D" id="1.10.10.10">
    <property type="entry name" value="Winged helix-like DNA-binding domain superfamily/Winged helix DNA-binding domain"/>
    <property type="match status" value="1"/>
</dbReference>
<dbReference type="RefSeq" id="WP_185959034.1">
    <property type="nucleotide sequence ID" value="NZ_FXTO01000023.1"/>
</dbReference>
<dbReference type="PANTHER" id="PTHR43537">
    <property type="entry name" value="TRANSCRIPTIONAL REGULATOR, GNTR FAMILY"/>
    <property type="match status" value="1"/>
</dbReference>
<evidence type="ECO:0000256" key="1">
    <source>
        <dbReference type="ARBA" id="ARBA00023015"/>
    </source>
</evidence>
<feature type="domain" description="HTH gntR-type" evidence="4">
    <location>
        <begin position="3"/>
        <end position="70"/>
    </location>
</feature>
<accession>A0A521F4F1</accession>
<name>A0A521F4F1_9RHOB</name>
<reference evidence="5 6" key="1">
    <citation type="submission" date="2017-05" db="EMBL/GenBank/DDBJ databases">
        <authorList>
            <person name="Varghese N."/>
            <person name="Submissions S."/>
        </authorList>
    </citation>
    <scope>NUCLEOTIDE SEQUENCE [LARGE SCALE GENOMIC DNA]</scope>
    <source>
        <strain evidence="5 6">DSM 29506</strain>
    </source>
</reference>
<dbReference type="InterPro" id="IPR000524">
    <property type="entry name" value="Tscrpt_reg_HTH_GntR"/>
</dbReference>
<dbReference type="Gene3D" id="1.20.120.530">
    <property type="entry name" value="GntR ligand-binding domain-like"/>
    <property type="match status" value="1"/>
</dbReference>
<gene>
    <name evidence="5" type="ORF">SAMN06265173_12316</name>
</gene>
<evidence type="ECO:0000259" key="4">
    <source>
        <dbReference type="PROSITE" id="PS50949"/>
    </source>
</evidence>
<dbReference type="GO" id="GO:0003700">
    <property type="term" value="F:DNA-binding transcription factor activity"/>
    <property type="evidence" value="ECO:0007669"/>
    <property type="project" value="InterPro"/>
</dbReference>
<evidence type="ECO:0000313" key="6">
    <source>
        <dbReference type="Proteomes" id="UP000316030"/>
    </source>
</evidence>